<evidence type="ECO:0000313" key="16">
    <source>
        <dbReference type="Proteomes" id="UP000007879"/>
    </source>
</evidence>
<dbReference type="Proteomes" id="UP000007879">
    <property type="component" value="Unassembled WGS sequence"/>
</dbReference>
<keyword evidence="10" id="KW-0539">Nucleus</keyword>
<dbReference type="EC" id="2.3.2.27" evidence="3"/>
<keyword evidence="16" id="KW-1185">Reference proteome</keyword>
<dbReference type="GO" id="GO:0031491">
    <property type="term" value="F:nucleosome binding"/>
    <property type="evidence" value="ECO:0007669"/>
    <property type="project" value="TreeGrafter"/>
</dbReference>
<keyword evidence="12" id="KW-0175">Coiled coil</keyword>
<dbReference type="EnsemblMetazoa" id="XM_011405056.2">
    <property type="protein sequence ID" value="XP_011403358.2"/>
    <property type="gene ID" value="LOC105312425"/>
</dbReference>
<feature type="domain" description="RING-type" evidence="14">
    <location>
        <begin position="16"/>
        <end position="55"/>
    </location>
</feature>
<evidence type="ECO:0000256" key="13">
    <source>
        <dbReference type="SAM" id="MobiDB-lite"/>
    </source>
</evidence>
<evidence type="ECO:0000256" key="11">
    <source>
        <dbReference type="PROSITE-ProRule" id="PRU00175"/>
    </source>
</evidence>
<dbReference type="GO" id="GO:0035861">
    <property type="term" value="C:site of double-strand break"/>
    <property type="evidence" value="ECO:0007669"/>
    <property type="project" value="TreeGrafter"/>
</dbReference>
<dbReference type="InterPro" id="IPR017907">
    <property type="entry name" value="Znf_RING_CS"/>
</dbReference>
<dbReference type="RefSeq" id="XP_011403358.2">
    <property type="nucleotide sequence ID" value="XM_011405056.2"/>
</dbReference>
<dbReference type="Pfam" id="PF00097">
    <property type="entry name" value="zf-C3HC4"/>
    <property type="match status" value="1"/>
</dbReference>
<dbReference type="PANTHER" id="PTHR23328:SF0">
    <property type="entry name" value="RING-TYPE DOMAIN-CONTAINING PROTEIN"/>
    <property type="match status" value="1"/>
</dbReference>
<name>A0AAN0ILV8_AMPQE</name>
<protein>
    <recommendedName>
        <fullName evidence="3">RING-type E3 ubiquitin transferase</fullName>
        <ecNumber evidence="3">2.3.2.27</ecNumber>
    </recommendedName>
</protein>
<keyword evidence="6" id="KW-0227">DNA damage</keyword>
<organism evidence="15 16">
    <name type="scientific">Amphimedon queenslandica</name>
    <name type="common">Sponge</name>
    <dbReference type="NCBI Taxonomy" id="400682"/>
    <lineage>
        <taxon>Eukaryota</taxon>
        <taxon>Metazoa</taxon>
        <taxon>Porifera</taxon>
        <taxon>Demospongiae</taxon>
        <taxon>Heteroscleromorpha</taxon>
        <taxon>Haplosclerida</taxon>
        <taxon>Niphatidae</taxon>
        <taxon>Amphimedon</taxon>
    </lineage>
</organism>
<dbReference type="GO" id="GO:0008270">
    <property type="term" value="F:zinc ion binding"/>
    <property type="evidence" value="ECO:0007669"/>
    <property type="project" value="UniProtKB-KW"/>
</dbReference>
<evidence type="ECO:0000256" key="8">
    <source>
        <dbReference type="ARBA" id="ARBA00022786"/>
    </source>
</evidence>
<evidence type="ECO:0000256" key="5">
    <source>
        <dbReference type="ARBA" id="ARBA00022723"/>
    </source>
</evidence>
<dbReference type="GeneID" id="105312425"/>
<evidence type="ECO:0000313" key="15">
    <source>
        <dbReference type="EnsemblMetazoa" id="XP_011403358.2"/>
    </source>
</evidence>
<evidence type="ECO:0000256" key="6">
    <source>
        <dbReference type="ARBA" id="ARBA00022763"/>
    </source>
</evidence>
<dbReference type="GO" id="GO:0005634">
    <property type="term" value="C:nucleus"/>
    <property type="evidence" value="ECO:0007669"/>
    <property type="project" value="UniProtKB-SubCell"/>
</dbReference>
<sequence length="228" mass="26308">NNSAPYPRATMSLPECPVCLVLLEVPVTLPCSHELCLECYKSSLDSANFYCPLCRKRFSSWSRNVSDPVNSRRLKELESTYRSLGPIESLRLATTLREGEEERQEGSSSRCCSEEGEINSEYTLAVEKYQLERDELEAEDREASLRLQEEEEELAIEMSCQLIQDESLAREIMQKDQEALNTEISDQVEADRKLALELEKELRKEKRVPKSTKQEVTLYKWFSVVPKK</sequence>
<proteinExistence type="predicted"/>
<evidence type="ECO:0000256" key="9">
    <source>
        <dbReference type="ARBA" id="ARBA00022833"/>
    </source>
</evidence>
<keyword evidence="5" id="KW-0479">Metal-binding</keyword>
<dbReference type="PROSITE" id="PS50089">
    <property type="entry name" value="ZF_RING_2"/>
    <property type="match status" value="1"/>
</dbReference>
<evidence type="ECO:0000256" key="7">
    <source>
        <dbReference type="ARBA" id="ARBA00022771"/>
    </source>
</evidence>
<evidence type="ECO:0000256" key="1">
    <source>
        <dbReference type="ARBA" id="ARBA00000900"/>
    </source>
</evidence>
<feature type="region of interest" description="Disordered" evidence="13">
    <location>
        <begin position="96"/>
        <end position="115"/>
    </location>
</feature>
<dbReference type="KEGG" id="aqu:105312425"/>
<dbReference type="SMART" id="SM00184">
    <property type="entry name" value="RING"/>
    <property type="match status" value="1"/>
</dbReference>
<evidence type="ECO:0000259" key="14">
    <source>
        <dbReference type="PROSITE" id="PS50089"/>
    </source>
</evidence>
<comment type="catalytic activity">
    <reaction evidence="1">
        <text>S-ubiquitinyl-[E2 ubiquitin-conjugating enzyme]-L-cysteine + [acceptor protein]-L-lysine = [E2 ubiquitin-conjugating enzyme]-L-cysteine + N(6)-ubiquitinyl-[acceptor protein]-L-lysine.</text>
        <dbReference type="EC" id="2.3.2.27"/>
    </reaction>
</comment>
<dbReference type="SUPFAM" id="SSF57850">
    <property type="entry name" value="RING/U-box"/>
    <property type="match status" value="1"/>
</dbReference>
<dbReference type="InterPro" id="IPR018957">
    <property type="entry name" value="Znf_C3HC4_RING-type"/>
</dbReference>
<evidence type="ECO:0000256" key="12">
    <source>
        <dbReference type="SAM" id="Coils"/>
    </source>
</evidence>
<keyword evidence="9" id="KW-0862">Zinc</keyword>
<accession>A0AAN0ILV8</accession>
<dbReference type="AlphaFoldDB" id="A0AAN0ILV8"/>
<keyword evidence="7 11" id="KW-0863">Zinc-finger</keyword>
<dbReference type="PANTHER" id="PTHR23328">
    <property type="entry name" value="RING-TYPE DOMAIN-CONTAINING PROTEIN"/>
    <property type="match status" value="1"/>
</dbReference>
<comment type="subcellular location">
    <subcellularLocation>
        <location evidence="2">Nucleus</location>
    </subcellularLocation>
</comment>
<dbReference type="Gene3D" id="3.30.40.10">
    <property type="entry name" value="Zinc/RING finger domain, C3HC4 (zinc finger)"/>
    <property type="match status" value="1"/>
</dbReference>
<dbReference type="PROSITE" id="PS00518">
    <property type="entry name" value="ZF_RING_1"/>
    <property type="match status" value="1"/>
</dbReference>
<keyword evidence="8" id="KW-0833">Ubl conjugation pathway</keyword>
<dbReference type="InterPro" id="IPR001841">
    <property type="entry name" value="Znf_RING"/>
</dbReference>
<dbReference type="GO" id="GO:0006302">
    <property type="term" value="P:double-strand break repair"/>
    <property type="evidence" value="ECO:0007669"/>
    <property type="project" value="TreeGrafter"/>
</dbReference>
<keyword evidence="4" id="KW-0808">Transferase</keyword>
<evidence type="ECO:0000256" key="3">
    <source>
        <dbReference type="ARBA" id="ARBA00012483"/>
    </source>
</evidence>
<reference evidence="16" key="1">
    <citation type="journal article" date="2010" name="Nature">
        <title>The Amphimedon queenslandica genome and the evolution of animal complexity.</title>
        <authorList>
            <person name="Srivastava M."/>
            <person name="Simakov O."/>
            <person name="Chapman J."/>
            <person name="Fahey B."/>
            <person name="Gauthier M.E."/>
            <person name="Mitros T."/>
            <person name="Richards G.S."/>
            <person name="Conaco C."/>
            <person name="Dacre M."/>
            <person name="Hellsten U."/>
            <person name="Larroux C."/>
            <person name="Putnam N.H."/>
            <person name="Stanke M."/>
            <person name="Adamska M."/>
            <person name="Darling A."/>
            <person name="Degnan S.M."/>
            <person name="Oakley T.H."/>
            <person name="Plachetzki D.C."/>
            <person name="Zhai Y."/>
            <person name="Adamski M."/>
            <person name="Calcino A."/>
            <person name="Cummins S.F."/>
            <person name="Goodstein D.M."/>
            <person name="Harris C."/>
            <person name="Jackson D.J."/>
            <person name="Leys S.P."/>
            <person name="Shu S."/>
            <person name="Woodcroft B.J."/>
            <person name="Vervoort M."/>
            <person name="Kosik K.S."/>
            <person name="Manning G."/>
            <person name="Degnan B.M."/>
            <person name="Rokhsar D.S."/>
        </authorList>
    </citation>
    <scope>NUCLEOTIDE SEQUENCE [LARGE SCALE GENOMIC DNA]</scope>
</reference>
<evidence type="ECO:0000256" key="2">
    <source>
        <dbReference type="ARBA" id="ARBA00004123"/>
    </source>
</evidence>
<dbReference type="GO" id="GO:0061630">
    <property type="term" value="F:ubiquitin protein ligase activity"/>
    <property type="evidence" value="ECO:0007669"/>
    <property type="project" value="UniProtKB-EC"/>
</dbReference>
<evidence type="ECO:0000256" key="4">
    <source>
        <dbReference type="ARBA" id="ARBA00022679"/>
    </source>
</evidence>
<reference evidence="15" key="2">
    <citation type="submission" date="2024-06" db="UniProtKB">
        <authorList>
            <consortium name="EnsemblMetazoa"/>
        </authorList>
    </citation>
    <scope>IDENTIFICATION</scope>
</reference>
<dbReference type="InterPro" id="IPR051657">
    <property type="entry name" value="RNF168/RNF169_E3_ubiq-ligase"/>
</dbReference>
<feature type="coiled-coil region" evidence="12">
    <location>
        <begin position="119"/>
        <end position="153"/>
    </location>
</feature>
<dbReference type="InterPro" id="IPR013083">
    <property type="entry name" value="Znf_RING/FYVE/PHD"/>
</dbReference>
<evidence type="ECO:0000256" key="10">
    <source>
        <dbReference type="ARBA" id="ARBA00023242"/>
    </source>
</evidence>